<dbReference type="HOGENOM" id="CLU_054974_4_0_11"/>
<accession>C7NHZ2</accession>
<reference evidence="2 3" key="1">
    <citation type="journal article" date="2009" name="Stand. Genomic Sci.">
        <title>Complete genome sequence of Kytococcus sedentarius type strain (541).</title>
        <authorList>
            <person name="Sims D."/>
            <person name="Brettin T."/>
            <person name="Detter J.C."/>
            <person name="Han C."/>
            <person name="Lapidus A."/>
            <person name="Copeland A."/>
            <person name="Glavina Del Rio T."/>
            <person name="Nolan M."/>
            <person name="Chen F."/>
            <person name="Lucas S."/>
            <person name="Tice H."/>
            <person name="Cheng J.F."/>
            <person name="Bruce D."/>
            <person name="Goodwin L."/>
            <person name="Pitluck S."/>
            <person name="Ovchinnikova G."/>
            <person name="Pati A."/>
            <person name="Ivanova N."/>
            <person name="Mavrommatis K."/>
            <person name="Chen A."/>
            <person name="Palaniappan K."/>
            <person name="D'haeseleer P."/>
            <person name="Chain P."/>
            <person name="Bristow J."/>
            <person name="Eisen J.A."/>
            <person name="Markowitz V."/>
            <person name="Hugenholtz P."/>
            <person name="Schneider S."/>
            <person name="Goker M."/>
            <person name="Pukall R."/>
            <person name="Kyrpides N.C."/>
            <person name="Klenk H.P."/>
        </authorList>
    </citation>
    <scope>NUCLEOTIDE SEQUENCE [LARGE SCALE GENOMIC DNA]</scope>
    <source>
        <strain evidence="3">ATCC 14392 / DSM 20547 / JCM 11482 / CCUG 33030 / NBRC 15357 / NCTC 11040 / CCM 314 / 541</strain>
    </source>
</reference>
<gene>
    <name evidence="2" type="ordered locus">Ksed_14740</name>
</gene>
<sequence length="242" mass="26503">MLPFLLLSTRHDDHLAADEHRAVARYLGVDPARLVQWRLDQYPMPELQLERYAGLLLGGSPFTASDPPGSKTGLQRRVERELAGVLDEVVARDFPFLGLCYGVGTLGLHRGGVVDTTYGETLGAPTIRLTETAADDPLCAHLPAEFTAIVGHKEALSHPAPDMTVLAASDACPVQMLRVGEHVRATQFHPELDAPGLIARIRAYTHHGYFRPEQEAELVRMAHTTDVDASHRVLTAFAELYG</sequence>
<dbReference type="AlphaFoldDB" id="C7NHZ2"/>
<dbReference type="Gene3D" id="3.40.50.880">
    <property type="match status" value="1"/>
</dbReference>
<dbReference type="EMBL" id="CP001686">
    <property type="protein sequence ID" value="ACV06499.1"/>
    <property type="molecule type" value="Genomic_DNA"/>
</dbReference>
<proteinExistence type="predicted"/>
<dbReference type="PROSITE" id="PS51273">
    <property type="entry name" value="GATASE_TYPE_1"/>
    <property type="match status" value="1"/>
</dbReference>
<dbReference type="InterPro" id="IPR017926">
    <property type="entry name" value="GATASE"/>
</dbReference>
<evidence type="ECO:0000259" key="1">
    <source>
        <dbReference type="Pfam" id="PF00117"/>
    </source>
</evidence>
<keyword evidence="3" id="KW-1185">Reference proteome</keyword>
<dbReference type="SUPFAM" id="SSF52317">
    <property type="entry name" value="Class I glutamine amidotransferase-like"/>
    <property type="match status" value="1"/>
</dbReference>
<feature type="domain" description="Glutamine amidotransferase" evidence="1">
    <location>
        <begin position="43"/>
        <end position="192"/>
    </location>
</feature>
<name>C7NHZ2_KYTSD</name>
<dbReference type="InterPro" id="IPR044992">
    <property type="entry name" value="ChyE-like"/>
</dbReference>
<dbReference type="Pfam" id="PF00117">
    <property type="entry name" value="GATase"/>
    <property type="match status" value="1"/>
</dbReference>
<organism evidence="2 3">
    <name type="scientific">Kytococcus sedentarius (strain ATCC 14392 / DSM 20547 / JCM 11482 / CCUG 33030 / NBRC 15357 / NCTC 11040 / CCM 314 / 541)</name>
    <name type="common">Micrococcus sedentarius</name>
    <dbReference type="NCBI Taxonomy" id="478801"/>
    <lineage>
        <taxon>Bacteria</taxon>
        <taxon>Bacillati</taxon>
        <taxon>Actinomycetota</taxon>
        <taxon>Actinomycetes</taxon>
        <taxon>Micrococcales</taxon>
        <taxon>Kytococcaceae</taxon>
        <taxon>Kytococcus</taxon>
    </lineage>
</organism>
<dbReference type="InterPro" id="IPR029062">
    <property type="entry name" value="Class_I_gatase-like"/>
</dbReference>
<evidence type="ECO:0000313" key="2">
    <source>
        <dbReference type="EMBL" id="ACV06499.1"/>
    </source>
</evidence>
<dbReference type="CDD" id="cd01741">
    <property type="entry name" value="GATase1_1"/>
    <property type="match status" value="1"/>
</dbReference>
<dbReference type="STRING" id="478801.Ksed_14740"/>
<dbReference type="GO" id="GO:0005829">
    <property type="term" value="C:cytosol"/>
    <property type="evidence" value="ECO:0007669"/>
    <property type="project" value="TreeGrafter"/>
</dbReference>
<dbReference type="NCBIfam" id="NF005743">
    <property type="entry name" value="PRK07567.1"/>
    <property type="match status" value="1"/>
</dbReference>
<evidence type="ECO:0000313" key="3">
    <source>
        <dbReference type="Proteomes" id="UP000006666"/>
    </source>
</evidence>
<dbReference type="eggNOG" id="COG0518">
    <property type="taxonomic scope" value="Bacteria"/>
</dbReference>
<dbReference type="RefSeq" id="WP_015779444.1">
    <property type="nucleotide sequence ID" value="NC_013169.1"/>
</dbReference>
<protein>
    <submittedName>
        <fullName evidence="2">GMP synthase family protein</fullName>
    </submittedName>
</protein>
<dbReference type="KEGG" id="kse:Ksed_14740"/>
<dbReference type="Proteomes" id="UP000006666">
    <property type="component" value="Chromosome"/>
</dbReference>
<dbReference type="PANTHER" id="PTHR42695:SF5">
    <property type="entry name" value="GLUTAMINE AMIDOTRANSFERASE YLR126C-RELATED"/>
    <property type="match status" value="1"/>
</dbReference>
<dbReference type="PANTHER" id="PTHR42695">
    <property type="entry name" value="GLUTAMINE AMIDOTRANSFERASE YLR126C-RELATED"/>
    <property type="match status" value="1"/>
</dbReference>